<evidence type="ECO:0000256" key="1">
    <source>
        <dbReference type="SAM" id="MobiDB-lite"/>
    </source>
</evidence>
<accession>A0A200R7L7</accession>
<dbReference type="InParanoid" id="A0A200R7L7"/>
<dbReference type="Proteomes" id="UP000195402">
    <property type="component" value="Unassembled WGS sequence"/>
</dbReference>
<dbReference type="EMBL" id="MVGT01000435">
    <property type="protein sequence ID" value="OVA18676.1"/>
    <property type="molecule type" value="Genomic_DNA"/>
</dbReference>
<proteinExistence type="predicted"/>
<feature type="region of interest" description="Disordered" evidence="1">
    <location>
        <begin position="44"/>
        <end position="71"/>
    </location>
</feature>
<keyword evidence="3" id="KW-1185">Reference proteome</keyword>
<gene>
    <name evidence="2" type="ORF">BVC80_1831g234</name>
</gene>
<feature type="region of interest" description="Disordered" evidence="1">
    <location>
        <begin position="1"/>
        <end position="29"/>
    </location>
</feature>
<feature type="compositionally biased region" description="Basic and acidic residues" evidence="1">
    <location>
        <begin position="59"/>
        <end position="71"/>
    </location>
</feature>
<comment type="caution">
    <text evidence="2">The sequence shown here is derived from an EMBL/GenBank/DDBJ whole genome shotgun (WGS) entry which is preliminary data.</text>
</comment>
<reference evidence="2 3" key="1">
    <citation type="journal article" date="2017" name="Mol. Plant">
        <title>The Genome of Medicinal Plant Macleaya cordata Provides New Insights into Benzylisoquinoline Alkaloids Metabolism.</title>
        <authorList>
            <person name="Liu X."/>
            <person name="Liu Y."/>
            <person name="Huang P."/>
            <person name="Ma Y."/>
            <person name="Qing Z."/>
            <person name="Tang Q."/>
            <person name="Cao H."/>
            <person name="Cheng P."/>
            <person name="Zheng Y."/>
            <person name="Yuan Z."/>
            <person name="Zhou Y."/>
            <person name="Liu J."/>
            <person name="Tang Z."/>
            <person name="Zhuo Y."/>
            <person name="Zhang Y."/>
            <person name="Yu L."/>
            <person name="Huang J."/>
            <person name="Yang P."/>
            <person name="Peng Q."/>
            <person name="Zhang J."/>
            <person name="Jiang W."/>
            <person name="Zhang Z."/>
            <person name="Lin K."/>
            <person name="Ro D.K."/>
            <person name="Chen X."/>
            <person name="Xiong X."/>
            <person name="Shang Y."/>
            <person name="Huang S."/>
            <person name="Zeng J."/>
        </authorList>
    </citation>
    <scope>NUCLEOTIDE SEQUENCE [LARGE SCALE GENOMIC DNA]</scope>
    <source>
        <strain evidence="3">cv. BLH2017</strain>
        <tissue evidence="2">Root</tissue>
    </source>
</reference>
<protein>
    <submittedName>
        <fullName evidence="2">Uncharacterized protein</fullName>
    </submittedName>
</protein>
<organism evidence="2 3">
    <name type="scientific">Macleaya cordata</name>
    <name type="common">Five-seeded plume-poppy</name>
    <name type="synonym">Bocconia cordata</name>
    <dbReference type="NCBI Taxonomy" id="56857"/>
    <lineage>
        <taxon>Eukaryota</taxon>
        <taxon>Viridiplantae</taxon>
        <taxon>Streptophyta</taxon>
        <taxon>Embryophyta</taxon>
        <taxon>Tracheophyta</taxon>
        <taxon>Spermatophyta</taxon>
        <taxon>Magnoliopsida</taxon>
        <taxon>Ranunculales</taxon>
        <taxon>Papaveraceae</taxon>
        <taxon>Papaveroideae</taxon>
        <taxon>Macleaya</taxon>
    </lineage>
</organism>
<evidence type="ECO:0000313" key="3">
    <source>
        <dbReference type="Proteomes" id="UP000195402"/>
    </source>
</evidence>
<name>A0A200R7L7_MACCD</name>
<sequence length="71" mass="7653">MAENGRNVGSNLSVEGGIPSGLNRIKTHLGSSKNDRLNHILERSPTASASGFFRPPPMVEHKTEREGQGIN</sequence>
<dbReference type="AlphaFoldDB" id="A0A200R7L7"/>
<evidence type="ECO:0000313" key="2">
    <source>
        <dbReference type="EMBL" id="OVA18676.1"/>
    </source>
</evidence>